<dbReference type="OrthoDB" id="1042232at2759"/>
<dbReference type="Pfam" id="PF01466">
    <property type="entry name" value="Skp1"/>
    <property type="match status" value="1"/>
</dbReference>
<keyword evidence="3 4" id="KW-0833">Ubl conjugation pathway</keyword>
<comment type="similarity">
    <text evidence="2 4">Belongs to the SKP1 family.</text>
</comment>
<comment type="function">
    <text evidence="4">Involved in ubiquitination and subsequent proteasomal degradation of target proteins. Together with CUL1, RBX1 and a F-box protein, it forms a SCF E3 ubiquitin ligase complex. The functional specificity of this complex depends on the type of F-box protein. In the SCF complex, it serves as an adapter that links the F-box protein to CUL1.</text>
</comment>
<feature type="domain" description="SKP1 component POZ" evidence="6">
    <location>
        <begin position="6"/>
        <end position="64"/>
    </location>
</feature>
<accession>A0A8X7S8U5</accession>
<dbReference type="InterPro" id="IPR016072">
    <property type="entry name" value="Skp1_comp_dimer"/>
</dbReference>
<dbReference type="InterPro" id="IPR016073">
    <property type="entry name" value="Skp1_comp_POZ"/>
</dbReference>
<keyword evidence="8" id="KW-1185">Reference proteome</keyword>
<dbReference type="SUPFAM" id="SSF54695">
    <property type="entry name" value="POZ domain"/>
    <property type="match status" value="1"/>
</dbReference>
<dbReference type="GO" id="GO:0016567">
    <property type="term" value="P:protein ubiquitination"/>
    <property type="evidence" value="ECO:0007669"/>
    <property type="project" value="UniProtKB-UniRule"/>
</dbReference>
<sequence length="157" mass="17580">MSEPEKITLTSSDGHTFTVDEAVAREFEIVGHMLEDGCTGSNIPITTVDGKILAKVIEYCTKHVQAGNVEGNEEAKKNLEEFDKKVVDEDMDTVFALILAANYLNVKGLLDIACQKVADRIKDKQPEEVRKIFNVENDFSPEEEEAVRKENAWAFET</sequence>
<name>A0A8X7S8U5_BRACI</name>
<dbReference type="AlphaFoldDB" id="A0A8X7S8U5"/>
<dbReference type="SUPFAM" id="SSF81382">
    <property type="entry name" value="Skp1 dimerisation domain-like"/>
    <property type="match status" value="1"/>
</dbReference>
<dbReference type="GO" id="GO:0009867">
    <property type="term" value="P:jasmonic acid mediated signaling pathway"/>
    <property type="evidence" value="ECO:0007669"/>
    <property type="project" value="UniProtKB-ARBA"/>
</dbReference>
<dbReference type="Proteomes" id="UP000886595">
    <property type="component" value="Unassembled WGS sequence"/>
</dbReference>
<dbReference type="InterPro" id="IPR016897">
    <property type="entry name" value="SKP1"/>
</dbReference>
<comment type="pathway">
    <text evidence="1 4">Protein modification; protein ubiquitination.</text>
</comment>
<gene>
    <name evidence="7" type="ORF">Bca52824_030681</name>
</gene>
<evidence type="ECO:0000313" key="7">
    <source>
        <dbReference type="EMBL" id="KAG2302030.1"/>
    </source>
</evidence>
<evidence type="ECO:0000256" key="3">
    <source>
        <dbReference type="ARBA" id="ARBA00022786"/>
    </source>
</evidence>
<dbReference type="InterPro" id="IPR011333">
    <property type="entry name" value="SKP1/BTB/POZ_sf"/>
</dbReference>
<dbReference type="FunFam" id="3.30.710.10:FF:000026">
    <property type="entry name" value="E3 ubiquitin ligase complex SCF subunit"/>
    <property type="match status" value="1"/>
</dbReference>
<evidence type="ECO:0000259" key="6">
    <source>
        <dbReference type="Pfam" id="PF03931"/>
    </source>
</evidence>
<comment type="caution">
    <text evidence="7">The sequence shown here is derived from an EMBL/GenBank/DDBJ whole genome shotgun (WGS) entry which is preliminary data.</text>
</comment>
<dbReference type="GO" id="GO:0006511">
    <property type="term" value="P:ubiquitin-dependent protein catabolic process"/>
    <property type="evidence" value="ECO:0007669"/>
    <property type="project" value="InterPro"/>
</dbReference>
<evidence type="ECO:0000313" key="8">
    <source>
        <dbReference type="Proteomes" id="UP000886595"/>
    </source>
</evidence>
<dbReference type="PANTHER" id="PTHR11165">
    <property type="entry name" value="SKP1"/>
    <property type="match status" value="1"/>
</dbReference>
<evidence type="ECO:0000259" key="5">
    <source>
        <dbReference type="Pfam" id="PF01466"/>
    </source>
</evidence>
<feature type="domain" description="SKP1 component dimerisation" evidence="5">
    <location>
        <begin position="107"/>
        <end position="154"/>
    </location>
</feature>
<dbReference type="Gene3D" id="3.30.710.10">
    <property type="entry name" value="Potassium Channel Kv1.1, Chain A"/>
    <property type="match status" value="1"/>
</dbReference>
<proteinExistence type="inferred from homology"/>
<reference evidence="7 8" key="1">
    <citation type="submission" date="2020-02" db="EMBL/GenBank/DDBJ databases">
        <authorList>
            <person name="Ma Q."/>
            <person name="Huang Y."/>
            <person name="Song X."/>
            <person name="Pei D."/>
        </authorList>
    </citation>
    <scope>NUCLEOTIDE SEQUENCE [LARGE SCALE GENOMIC DNA]</scope>
    <source>
        <strain evidence="7">Sxm20200214</strain>
        <tissue evidence="7">Leaf</tissue>
    </source>
</reference>
<dbReference type="Pfam" id="PF03931">
    <property type="entry name" value="Skp1_POZ"/>
    <property type="match status" value="1"/>
</dbReference>
<dbReference type="InterPro" id="IPR036296">
    <property type="entry name" value="SKP1-like_dim_sf"/>
</dbReference>
<dbReference type="PIRSF" id="PIRSF028729">
    <property type="entry name" value="E3_ubiquit_lig_SCF_Skp"/>
    <property type="match status" value="1"/>
</dbReference>
<evidence type="ECO:0000256" key="2">
    <source>
        <dbReference type="ARBA" id="ARBA00009993"/>
    </source>
</evidence>
<evidence type="ECO:0000256" key="1">
    <source>
        <dbReference type="ARBA" id="ARBA00004906"/>
    </source>
</evidence>
<dbReference type="InterPro" id="IPR001232">
    <property type="entry name" value="SKP1-like"/>
</dbReference>
<dbReference type="SMART" id="SM00512">
    <property type="entry name" value="Skp1"/>
    <property type="match status" value="1"/>
</dbReference>
<comment type="subunit">
    <text evidence="4">Part of a SCF (SKP1-cullin-F-box) protein ligase complex.</text>
</comment>
<evidence type="ECO:0000256" key="4">
    <source>
        <dbReference type="PIRNR" id="PIRNR028729"/>
    </source>
</evidence>
<protein>
    <recommendedName>
        <fullName evidence="4">SKP1-like protein</fullName>
    </recommendedName>
</protein>
<organism evidence="7 8">
    <name type="scientific">Brassica carinata</name>
    <name type="common">Ethiopian mustard</name>
    <name type="synonym">Abyssinian cabbage</name>
    <dbReference type="NCBI Taxonomy" id="52824"/>
    <lineage>
        <taxon>Eukaryota</taxon>
        <taxon>Viridiplantae</taxon>
        <taxon>Streptophyta</taxon>
        <taxon>Embryophyta</taxon>
        <taxon>Tracheophyta</taxon>
        <taxon>Spermatophyta</taxon>
        <taxon>Magnoliopsida</taxon>
        <taxon>eudicotyledons</taxon>
        <taxon>Gunneridae</taxon>
        <taxon>Pentapetalae</taxon>
        <taxon>rosids</taxon>
        <taxon>malvids</taxon>
        <taxon>Brassicales</taxon>
        <taxon>Brassicaceae</taxon>
        <taxon>Brassiceae</taxon>
        <taxon>Brassica</taxon>
    </lineage>
</organism>
<dbReference type="EMBL" id="JAAMPC010000007">
    <property type="protein sequence ID" value="KAG2302030.1"/>
    <property type="molecule type" value="Genomic_DNA"/>
</dbReference>
<dbReference type="CDD" id="cd18322">
    <property type="entry name" value="BTB_POZ_SKP1"/>
    <property type="match status" value="1"/>
</dbReference>